<feature type="compositionally biased region" description="Polar residues" evidence="1">
    <location>
        <begin position="289"/>
        <end position="306"/>
    </location>
</feature>
<proteinExistence type="predicted"/>
<feature type="region of interest" description="Disordered" evidence="1">
    <location>
        <begin position="359"/>
        <end position="388"/>
    </location>
</feature>
<evidence type="ECO:0000313" key="3">
    <source>
        <dbReference type="EMBL" id="CAB3410403.1"/>
    </source>
</evidence>
<keyword evidence="2" id="KW-0732">Signal</keyword>
<feature type="region of interest" description="Disordered" evidence="1">
    <location>
        <begin position="286"/>
        <end position="306"/>
    </location>
</feature>
<keyword evidence="4" id="KW-1185">Reference proteome</keyword>
<evidence type="ECO:0000256" key="2">
    <source>
        <dbReference type="SAM" id="SignalP"/>
    </source>
</evidence>
<feature type="signal peptide" evidence="2">
    <location>
        <begin position="1"/>
        <end position="23"/>
    </location>
</feature>
<dbReference type="AlphaFoldDB" id="A0A8S1F983"/>
<accession>A0A8S1F983</accession>
<feature type="region of interest" description="Disordered" evidence="1">
    <location>
        <begin position="92"/>
        <end position="141"/>
    </location>
</feature>
<gene>
    <name evidence="3" type="ORF">CBOVIS_LOCUS11933</name>
</gene>
<reference evidence="3 4" key="1">
    <citation type="submission" date="2020-04" db="EMBL/GenBank/DDBJ databases">
        <authorList>
            <person name="Laetsch R D."/>
            <person name="Stevens L."/>
            <person name="Kumar S."/>
            <person name="Blaxter L. M."/>
        </authorList>
    </citation>
    <scope>NUCLEOTIDE SEQUENCE [LARGE SCALE GENOMIC DNA]</scope>
</reference>
<organism evidence="3 4">
    <name type="scientific">Caenorhabditis bovis</name>
    <dbReference type="NCBI Taxonomy" id="2654633"/>
    <lineage>
        <taxon>Eukaryota</taxon>
        <taxon>Metazoa</taxon>
        <taxon>Ecdysozoa</taxon>
        <taxon>Nematoda</taxon>
        <taxon>Chromadorea</taxon>
        <taxon>Rhabditida</taxon>
        <taxon>Rhabditina</taxon>
        <taxon>Rhabditomorpha</taxon>
        <taxon>Rhabditoidea</taxon>
        <taxon>Rhabditidae</taxon>
        <taxon>Peloderinae</taxon>
        <taxon>Caenorhabditis</taxon>
    </lineage>
</organism>
<name>A0A8S1F983_9PELO</name>
<dbReference type="Proteomes" id="UP000494206">
    <property type="component" value="Unassembled WGS sequence"/>
</dbReference>
<dbReference type="EMBL" id="CADEPM010000010">
    <property type="protein sequence ID" value="CAB3410403.1"/>
    <property type="molecule type" value="Genomic_DNA"/>
</dbReference>
<evidence type="ECO:0000313" key="4">
    <source>
        <dbReference type="Proteomes" id="UP000494206"/>
    </source>
</evidence>
<feature type="compositionally biased region" description="Polar residues" evidence="1">
    <location>
        <begin position="110"/>
        <end position="119"/>
    </location>
</feature>
<protein>
    <submittedName>
        <fullName evidence="3">Uncharacterized protein</fullName>
    </submittedName>
</protein>
<feature type="chain" id="PRO_5035792845" evidence="2">
    <location>
        <begin position="24"/>
        <end position="433"/>
    </location>
</feature>
<evidence type="ECO:0000256" key="1">
    <source>
        <dbReference type="SAM" id="MobiDB-lite"/>
    </source>
</evidence>
<sequence>MVMTSRLHLALCLLVPVSQPTWGIRFGTRSNASKPMSGRPMEGAFFGYGSSVSSRISSVSPTSRISKVGERRSPLWQKRYRTHRTSLFNRLPSSNRQIANREESLRRQRISPNAASRQNHASEERSNWQAASEPSLPPLEPSSPLEPSWYMAFRSGPLEPSFYSPRSLSNAVPRQNQSRLPTASASSNWRAASELPLPKLEPSGPLTPSWYMAFRSGPLEPSFYAQNGPTASFGSTRKAPRKVQTVPSVGVDIGDVDNNLLNVPEIQGQQEQHSVQTTNKIESVKRQKTFPSSVPCQNRTNGTSKASVSSGLQAASEPQLPILEPSGPLEPSWYMAFRSGPLEPSFYEKRVFSNAVPRQDHANEASASNNFQVPSEHPMPTLKRSGPREPSWYMAFKSGPIEPSFCAHIDALASIDDANDVEMENLSTEEETD</sequence>
<comment type="caution">
    <text evidence="3">The sequence shown here is derived from an EMBL/GenBank/DDBJ whole genome shotgun (WGS) entry which is preliminary data.</text>
</comment>
<feature type="region of interest" description="Disordered" evidence="1">
    <location>
        <begin position="166"/>
        <end position="189"/>
    </location>
</feature>